<feature type="domain" description="Threonine/Serine exporter ThrE" evidence="9">
    <location>
        <begin position="11"/>
        <end position="148"/>
    </location>
</feature>
<evidence type="ECO:0000313" key="10">
    <source>
        <dbReference type="EMBL" id="MDO2408689.1"/>
    </source>
</evidence>
<organism evidence="10 11">
    <name type="scientific">Campylobacter magnus</name>
    <dbReference type="NCBI Taxonomy" id="3026462"/>
    <lineage>
        <taxon>Bacteria</taxon>
        <taxon>Pseudomonadati</taxon>
        <taxon>Campylobacterota</taxon>
        <taxon>Epsilonproteobacteria</taxon>
        <taxon>Campylobacterales</taxon>
        <taxon>Campylobacteraceae</taxon>
        <taxon>Campylobacter</taxon>
    </lineage>
</organism>
<feature type="transmembrane region" description="Helical" evidence="8">
    <location>
        <begin position="130"/>
        <end position="154"/>
    </location>
</feature>
<dbReference type="Proteomes" id="UP001171111">
    <property type="component" value="Unassembled WGS sequence"/>
</dbReference>
<dbReference type="Pfam" id="PF12821">
    <property type="entry name" value="ThrE_2"/>
    <property type="match status" value="1"/>
</dbReference>
<feature type="transmembrane region" description="Helical" evidence="8">
    <location>
        <begin position="90"/>
        <end position="110"/>
    </location>
</feature>
<protein>
    <submittedName>
        <fullName evidence="10">Threonine/serine exporter family protein</fullName>
    </submittedName>
</protein>
<evidence type="ECO:0000256" key="7">
    <source>
        <dbReference type="ARBA" id="ARBA00034125"/>
    </source>
</evidence>
<comment type="similarity">
    <text evidence="7">Belongs to the ThrE exporter (TC 2.A.79) family.</text>
</comment>
<comment type="subcellular location">
    <subcellularLocation>
        <location evidence="1">Cell membrane</location>
        <topology evidence="1">Multi-pass membrane protein</topology>
    </subcellularLocation>
</comment>
<keyword evidence="11" id="KW-1185">Reference proteome</keyword>
<dbReference type="PANTHER" id="PTHR34390:SF1">
    <property type="entry name" value="SUCCINATE TRANSPORTER SUBUNIT YJJB-RELATED"/>
    <property type="match status" value="1"/>
</dbReference>
<evidence type="ECO:0000256" key="3">
    <source>
        <dbReference type="ARBA" id="ARBA00022519"/>
    </source>
</evidence>
<reference evidence="10 11" key="1">
    <citation type="submission" date="2023-06" db="EMBL/GenBank/DDBJ databases">
        <title>Campylobacter magnum sp. nov., isolated from cecal contents of domestic pigs (Sus scrofa domesticus).</title>
        <authorList>
            <person name="Papic B."/>
            <person name="Gruntar I."/>
        </authorList>
    </citation>
    <scope>NUCLEOTIDE SEQUENCE [LARGE SCALE GENOMIC DNA]</scope>
    <source>
        <strain evidence="11">34484-21</strain>
    </source>
</reference>
<keyword evidence="5 8" id="KW-1133">Transmembrane helix</keyword>
<dbReference type="RefSeq" id="WP_302243432.1">
    <property type="nucleotide sequence ID" value="NZ_JAULJQ010000001.1"/>
</dbReference>
<proteinExistence type="inferred from homology"/>
<comment type="caution">
    <text evidence="10">The sequence shown here is derived from an EMBL/GenBank/DDBJ whole genome shotgun (WGS) entry which is preliminary data.</text>
</comment>
<feature type="transmembrane region" description="Helical" evidence="8">
    <location>
        <begin position="6"/>
        <end position="25"/>
    </location>
</feature>
<dbReference type="InterPro" id="IPR024528">
    <property type="entry name" value="ThrE_2"/>
</dbReference>
<evidence type="ECO:0000259" key="9">
    <source>
        <dbReference type="Pfam" id="PF12821"/>
    </source>
</evidence>
<feature type="transmembrane region" description="Helical" evidence="8">
    <location>
        <begin position="56"/>
        <end position="78"/>
    </location>
</feature>
<sequence>MSSVFWGIGADMIFAALAGFGFAYGAKPPVPALILAALIAAFGHAFRFTLVNFLGFEMIVVATFLASFLVGLLGLMVAKFYKTPLEVITFPALLPMIPGFYAYKSILLLFEFLNTSDEMAKTIALSNFFYQLFITIGVTFALAAGVSTMILVFAKKSFSITRYSNIFKKKSIIAKKNSRE</sequence>
<evidence type="ECO:0000256" key="5">
    <source>
        <dbReference type="ARBA" id="ARBA00022989"/>
    </source>
</evidence>
<evidence type="ECO:0000256" key="2">
    <source>
        <dbReference type="ARBA" id="ARBA00022475"/>
    </source>
</evidence>
<evidence type="ECO:0000256" key="1">
    <source>
        <dbReference type="ARBA" id="ARBA00004651"/>
    </source>
</evidence>
<dbReference type="EMBL" id="JAULJQ010000001">
    <property type="protein sequence ID" value="MDO2408689.1"/>
    <property type="molecule type" value="Genomic_DNA"/>
</dbReference>
<evidence type="ECO:0000256" key="4">
    <source>
        <dbReference type="ARBA" id="ARBA00022692"/>
    </source>
</evidence>
<evidence type="ECO:0000313" key="11">
    <source>
        <dbReference type="Proteomes" id="UP001171111"/>
    </source>
</evidence>
<dbReference type="InterPro" id="IPR050539">
    <property type="entry name" value="ThrE_Dicarb/AminoAcid_Exp"/>
</dbReference>
<keyword evidence="3" id="KW-0997">Cell inner membrane</keyword>
<feature type="transmembrane region" description="Helical" evidence="8">
    <location>
        <begin position="32"/>
        <end position="50"/>
    </location>
</feature>
<keyword evidence="4 8" id="KW-0812">Transmembrane</keyword>
<accession>A0ABT8T516</accession>
<evidence type="ECO:0000256" key="8">
    <source>
        <dbReference type="SAM" id="Phobius"/>
    </source>
</evidence>
<dbReference type="PANTHER" id="PTHR34390">
    <property type="entry name" value="UPF0442 PROTEIN YJJB-RELATED"/>
    <property type="match status" value="1"/>
</dbReference>
<gene>
    <name evidence="10" type="ORF">Q2362_01065</name>
</gene>
<keyword evidence="6 8" id="KW-0472">Membrane</keyword>
<keyword evidence="2" id="KW-1003">Cell membrane</keyword>
<name>A0ABT8T516_9BACT</name>
<evidence type="ECO:0000256" key="6">
    <source>
        <dbReference type="ARBA" id="ARBA00023136"/>
    </source>
</evidence>